<comment type="catalytic activity">
    <reaction evidence="5 7">
        <text>L-glutamine + H2O = L-glutamate + NH4(+)</text>
        <dbReference type="Rhea" id="RHEA:15889"/>
        <dbReference type="ChEBI" id="CHEBI:15377"/>
        <dbReference type="ChEBI" id="CHEBI:28938"/>
        <dbReference type="ChEBI" id="CHEBI:29985"/>
        <dbReference type="ChEBI" id="CHEBI:58359"/>
        <dbReference type="EC" id="3.5.1.2"/>
    </reaction>
</comment>
<organism evidence="10 11">
    <name type="scientific">Brevibacterium jeotgali</name>
    <dbReference type="NCBI Taxonomy" id="1262550"/>
    <lineage>
        <taxon>Bacteria</taxon>
        <taxon>Bacillati</taxon>
        <taxon>Actinomycetota</taxon>
        <taxon>Actinomycetes</taxon>
        <taxon>Micrococcales</taxon>
        <taxon>Brevibacteriaceae</taxon>
        <taxon>Brevibacterium</taxon>
    </lineage>
</organism>
<feature type="binding site" evidence="7">
    <location>
        <position position="272"/>
    </location>
    <ligand>
        <name>substrate</name>
    </ligand>
</feature>
<evidence type="ECO:0000256" key="3">
    <source>
        <dbReference type="ARBA" id="ARBA00012918"/>
    </source>
</evidence>
<keyword evidence="7" id="KW-0007">Acetylation</keyword>
<evidence type="ECO:0000256" key="2">
    <source>
        <dbReference type="ARBA" id="ARBA00011881"/>
    </source>
</evidence>
<dbReference type="SUPFAM" id="SSF56601">
    <property type="entry name" value="beta-lactamase/transpeptidase-like"/>
    <property type="match status" value="1"/>
</dbReference>
<keyword evidence="11" id="KW-1185">Reference proteome</keyword>
<dbReference type="InterPro" id="IPR000595">
    <property type="entry name" value="cNMP-bd_dom"/>
</dbReference>
<feature type="binding site" evidence="7">
    <location>
        <position position="145"/>
    </location>
    <ligand>
        <name>substrate</name>
    </ligand>
</feature>
<feature type="binding site" evidence="7">
    <location>
        <position position="95"/>
    </location>
    <ligand>
        <name>substrate</name>
    </ligand>
</feature>
<dbReference type="AlphaFoldDB" id="A0A2H1L875"/>
<dbReference type="GO" id="GO:0004359">
    <property type="term" value="F:glutaminase activity"/>
    <property type="evidence" value="ECO:0007669"/>
    <property type="project" value="UniProtKB-UniRule"/>
</dbReference>
<dbReference type="InterPro" id="IPR014710">
    <property type="entry name" value="RmlC-like_jellyroll"/>
</dbReference>
<dbReference type="EMBL" id="FXZM01000014">
    <property type="protein sequence ID" value="SMY12985.1"/>
    <property type="molecule type" value="Genomic_DNA"/>
</dbReference>
<dbReference type="Pfam" id="PF00027">
    <property type="entry name" value="cNMP_binding"/>
    <property type="match status" value="1"/>
</dbReference>
<keyword evidence="4 7" id="KW-0378">Hydrolase</keyword>
<dbReference type="InterPro" id="IPR036513">
    <property type="entry name" value="STAS_dom_sf"/>
</dbReference>
<feature type="binding site" evidence="7">
    <location>
        <position position="189"/>
    </location>
    <ligand>
        <name>substrate</name>
    </ligand>
</feature>
<accession>A0A2H1L875</accession>
<feature type="binding site" evidence="7">
    <location>
        <position position="220"/>
    </location>
    <ligand>
        <name>substrate</name>
    </ligand>
</feature>
<dbReference type="PROSITE" id="PS50801">
    <property type="entry name" value="STAS"/>
    <property type="match status" value="1"/>
</dbReference>
<evidence type="ECO:0000256" key="1">
    <source>
        <dbReference type="ARBA" id="ARBA00011076"/>
    </source>
</evidence>
<comment type="subunit">
    <text evidence="2 7">Homotetramer.</text>
</comment>
<dbReference type="Pfam" id="PF04960">
    <property type="entry name" value="Glutaminase"/>
    <property type="match status" value="1"/>
</dbReference>
<dbReference type="SUPFAM" id="SSF52091">
    <property type="entry name" value="SpoIIaa-like"/>
    <property type="match status" value="1"/>
</dbReference>
<dbReference type="Gene3D" id="3.40.710.10">
    <property type="entry name" value="DD-peptidase/beta-lactamase superfamily"/>
    <property type="match status" value="1"/>
</dbReference>
<dbReference type="GO" id="GO:0006543">
    <property type="term" value="P:L-glutamine catabolic process"/>
    <property type="evidence" value="ECO:0007669"/>
    <property type="project" value="TreeGrafter"/>
</dbReference>
<dbReference type="PANTHER" id="PTHR12544">
    <property type="entry name" value="GLUTAMINASE"/>
    <property type="match status" value="1"/>
</dbReference>
<dbReference type="Gene3D" id="3.30.750.24">
    <property type="entry name" value="STAS domain"/>
    <property type="match status" value="1"/>
</dbReference>
<evidence type="ECO:0000256" key="4">
    <source>
        <dbReference type="ARBA" id="ARBA00022801"/>
    </source>
</evidence>
<dbReference type="InterPro" id="IPR015868">
    <property type="entry name" value="Glutaminase"/>
</dbReference>
<dbReference type="HAMAP" id="MF_00313">
    <property type="entry name" value="Glutaminase"/>
    <property type="match status" value="1"/>
</dbReference>
<sequence>MPRVLDDSLILLSVRPTGSGFSVEALYAEAMESPIQRHLDDLLQDVSRITDGRPYSVHPPGRDPDPDAFGICLATVDGHVYTAGAAADTEFSIHSISKPFSYALALADHGLDAVDEKVDLEPSGDPFNEISLSPDSGRPANAMINAGALAVVAMLKGGGGKSAPRRIVDFYSRLAGRRLSVDQSVYDVEIRNSDRNHALAYLLSSFGIIDDDPTRALKNYLRQCSMQVTCRDLAVMAATLSTGGTNPVTGEDVIDIESVERVLSVMMTSGMYDDAGSWASSVGMPAKSGVGGGTLAVLPGQAGLAVYSPPLDRHGSSVRGVETCRRLSRDMEMHFVRAARSGGSAVRRGVSITELPSRIRRTEEEASVLEQFDDACRIIAVTGDLHFAATESLVRAVSGLDAHVTIVVLDMRQVFEVSDLAVRMLEDLRRRLLADRRRLVVIEGGGLLEGTPLDGEDGVPIFSGRGSAVEYCEDLLLVEHGDAVAERTRVPVLESPAISPLDTAQRSRLVTYMEPRAHEDGDIIRRVGQRFGGVHFIVSGRVNTVGTDPSGSRVRLNTLSAGMTFGELSLGSEDRQEVTEKADGPVELMVLTPEALERLEKDDPPLAVGLWRALTRDAYMLVDRYLRETAVRLRY</sequence>
<evidence type="ECO:0000313" key="10">
    <source>
        <dbReference type="EMBL" id="SMY12985.1"/>
    </source>
</evidence>
<feature type="binding site" evidence="7">
    <location>
        <position position="196"/>
    </location>
    <ligand>
        <name>substrate</name>
    </ligand>
</feature>
<dbReference type="NCBIfam" id="TIGR03814">
    <property type="entry name" value="Gln_ase"/>
    <property type="match status" value="1"/>
</dbReference>
<feature type="domain" description="Cyclic nucleotide-binding" evidence="8">
    <location>
        <begin position="497"/>
        <end position="599"/>
    </location>
</feature>
<feature type="domain" description="STAS" evidence="9">
    <location>
        <begin position="378"/>
        <end position="432"/>
    </location>
</feature>
<dbReference type="InterPro" id="IPR012338">
    <property type="entry name" value="Beta-lactam/transpept-like"/>
</dbReference>
<dbReference type="InterPro" id="IPR018490">
    <property type="entry name" value="cNMP-bd_dom_sf"/>
</dbReference>
<reference evidence="11" key="1">
    <citation type="submission" date="2017-03" db="EMBL/GenBank/DDBJ databases">
        <authorList>
            <person name="Monnet C."/>
        </authorList>
    </citation>
    <scope>NUCLEOTIDE SEQUENCE [LARGE SCALE GENOMIC DNA]</scope>
    <source>
        <strain evidence="11">SJ5-8</strain>
    </source>
</reference>
<evidence type="ECO:0000313" key="11">
    <source>
        <dbReference type="Proteomes" id="UP000234462"/>
    </source>
</evidence>
<gene>
    <name evidence="7" type="primary">glsA</name>
    <name evidence="10" type="ORF">BJEO58_02593</name>
</gene>
<dbReference type="Gene3D" id="2.60.120.10">
    <property type="entry name" value="Jelly Rolls"/>
    <property type="match status" value="1"/>
</dbReference>
<evidence type="ECO:0000256" key="5">
    <source>
        <dbReference type="ARBA" id="ARBA00049534"/>
    </source>
</evidence>
<proteinExistence type="inferred from homology"/>
<dbReference type="CDD" id="cd00038">
    <property type="entry name" value="CAP_ED"/>
    <property type="match status" value="1"/>
</dbReference>
<dbReference type="PANTHER" id="PTHR12544:SF29">
    <property type="entry name" value="GLUTAMINASE"/>
    <property type="match status" value="1"/>
</dbReference>
<evidence type="ECO:0000256" key="7">
    <source>
        <dbReference type="HAMAP-Rule" id="MF_00313"/>
    </source>
</evidence>
<dbReference type="EC" id="3.5.1.2" evidence="3 7"/>
<feature type="binding site" evidence="7">
    <location>
        <position position="290"/>
    </location>
    <ligand>
        <name>substrate</name>
    </ligand>
</feature>
<evidence type="ECO:0000259" key="9">
    <source>
        <dbReference type="PROSITE" id="PS50801"/>
    </source>
</evidence>
<comment type="similarity">
    <text evidence="1 7">Belongs to the glutaminase family.</text>
</comment>
<dbReference type="PROSITE" id="PS50042">
    <property type="entry name" value="CNMP_BINDING_3"/>
    <property type="match status" value="1"/>
</dbReference>
<protein>
    <recommendedName>
        <fullName evidence="6 7">Glutaminase</fullName>
        <ecNumber evidence="3 7">3.5.1.2</ecNumber>
    </recommendedName>
</protein>
<dbReference type="InterPro" id="IPR002645">
    <property type="entry name" value="STAS_dom"/>
</dbReference>
<dbReference type="FunFam" id="3.40.710.10:FF:000005">
    <property type="entry name" value="Glutaminase"/>
    <property type="match status" value="1"/>
</dbReference>
<evidence type="ECO:0000256" key="6">
    <source>
        <dbReference type="ARBA" id="ARBA00070405"/>
    </source>
</evidence>
<dbReference type="Proteomes" id="UP000234462">
    <property type="component" value="Unassembled WGS sequence"/>
</dbReference>
<evidence type="ECO:0000259" key="8">
    <source>
        <dbReference type="PROSITE" id="PS50042"/>
    </source>
</evidence>
<dbReference type="SUPFAM" id="SSF51206">
    <property type="entry name" value="cAMP-binding domain-like"/>
    <property type="match status" value="1"/>
</dbReference>
<name>A0A2H1L875_9MICO</name>
<dbReference type="SMART" id="SM00100">
    <property type="entry name" value="cNMP"/>
    <property type="match status" value="1"/>
</dbReference>
<dbReference type="GO" id="GO:0006537">
    <property type="term" value="P:glutamate biosynthetic process"/>
    <property type="evidence" value="ECO:0007669"/>
    <property type="project" value="TreeGrafter"/>
</dbReference>